<dbReference type="AlphaFoldDB" id="A0AAE3QIL3"/>
<sequence length="256" mass="29741">MKTIIEQLVEDPNILNLYHFGSYVYGTRQPTSDMDYIAICHQLPEYGTLYDQDLVCVHFITLTNFQLLLSNCDIQALECFYLNPKYILKASATLHFELNKEALRRSISTIASNSFVKGKKKLIVQGDYNKWLAIKSVFHSLRILDFGIQIANSGKIEDYSSLNWLLADLIKLSENKEAVELWELIDQKYRELYNSKSSEFRKLCPINKQENIILNKKDKSVMIGKTKIDFHTEGDVMESVMQLLKELDINFTIHRK</sequence>
<dbReference type="SUPFAM" id="SSF81301">
    <property type="entry name" value="Nucleotidyltransferase"/>
    <property type="match status" value="1"/>
</dbReference>
<dbReference type="RefSeq" id="WP_313976577.1">
    <property type="nucleotide sequence ID" value="NZ_JASJOS010000002.1"/>
</dbReference>
<evidence type="ECO:0000313" key="2">
    <source>
        <dbReference type="Proteomes" id="UP001241110"/>
    </source>
</evidence>
<reference evidence="1" key="1">
    <citation type="submission" date="2023-05" db="EMBL/GenBank/DDBJ databases">
        <authorList>
            <person name="Zhang X."/>
        </authorList>
    </citation>
    <scope>NUCLEOTIDE SEQUENCE</scope>
    <source>
        <strain evidence="1">YF14B1</strain>
    </source>
</reference>
<dbReference type="EMBL" id="JASJOS010000002">
    <property type="protein sequence ID" value="MDJ1480007.1"/>
    <property type="molecule type" value="Genomic_DNA"/>
</dbReference>
<dbReference type="InterPro" id="IPR043519">
    <property type="entry name" value="NT_sf"/>
</dbReference>
<protein>
    <recommendedName>
        <fullName evidence="3">Nucleotidyltransferase domain-containing protein</fullName>
    </recommendedName>
</protein>
<gene>
    <name evidence="1" type="ORF">QNI16_05875</name>
</gene>
<accession>A0AAE3QIL3</accession>
<organism evidence="1 2">
    <name type="scientific">Xanthocytophaga flava</name>
    <dbReference type="NCBI Taxonomy" id="3048013"/>
    <lineage>
        <taxon>Bacteria</taxon>
        <taxon>Pseudomonadati</taxon>
        <taxon>Bacteroidota</taxon>
        <taxon>Cytophagia</taxon>
        <taxon>Cytophagales</taxon>
        <taxon>Rhodocytophagaceae</taxon>
        <taxon>Xanthocytophaga</taxon>
    </lineage>
</organism>
<comment type="caution">
    <text evidence="1">The sequence shown here is derived from an EMBL/GenBank/DDBJ whole genome shotgun (WGS) entry which is preliminary data.</text>
</comment>
<name>A0AAE3QIL3_9BACT</name>
<dbReference type="Proteomes" id="UP001241110">
    <property type="component" value="Unassembled WGS sequence"/>
</dbReference>
<evidence type="ECO:0008006" key="3">
    <source>
        <dbReference type="Google" id="ProtNLM"/>
    </source>
</evidence>
<evidence type="ECO:0000313" key="1">
    <source>
        <dbReference type="EMBL" id="MDJ1480007.1"/>
    </source>
</evidence>
<proteinExistence type="predicted"/>